<name>A0ABX1GDT5_9GAMM</name>
<evidence type="ECO:0000256" key="4">
    <source>
        <dbReference type="ARBA" id="ARBA00022898"/>
    </source>
</evidence>
<gene>
    <name evidence="13" type="primary">pabC</name>
    <name evidence="13" type="ORF">HCU74_07830</name>
</gene>
<dbReference type="SUPFAM" id="SSF56752">
    <property type="entry name" value="D-aminoacid aminotransferase-like PLP-dependent enzymes"/>
    <property type="match status" value="1"/>
</dbReference>
<dbReference type="EC" id="4.1.3.38" evidence="8 10"/>
<comment type="cofactor">
    <cofactor evidence="1 12">
        <name>pyridoxal 5'-phosphate</name>
        <dbReference type="ChEBI" id="CHEBI:597326"/>
    </cofactor>
</comment>
<comment type="caution">
    <text evidence="13">The sequence shown here is derived from an EMBL/GenBank/DDBJ whole genome shotgun (WGS) entry which is preliminary data.</text>
</comment>
<dbReference type="CDD" id="cd01559">
    <property type="entry name" value="ADCL_like"/>
    <property type="match status" value="1"/>
</dbReference>
<evidence type="ECO:0000256" key="10">
    <source>
        <dbReference type="NCBIfam" id="TIGR03461"/>
    </source>
</evidence>
<comment type="subunit">
    <text evidence="3">Homodimer.</text>
</comment>
<evidence type="ECO:0000256" key="7">
    <source>
        <dbReference type="ARBA" id="ARBA00035633"/>
    </source>
</evidence>
<dbReference type="NCBIfam" id="TIGR03461">
    <property type="entry name" value="pabC_Proteo"/>
    <property type="match status" value="1"/>
</dbReference>
<evidence type="ECO:0000313" key="13">
    <source>
        <dbReference type="EMBL" id="NKI17323.1"/>
    </source>
</evidence>
<sequence>MTVQYCLHNGLAAAPELAENRGLAYGDGVFETLLVIDGKPLWSTEHLRRMAQAAAKLGLHCDEQLIGAEVEAVSRRSQGRGVLKIQLFRAAGGRGYHGASGASERLLSLWPAPVSAVWRNGAKVILCTTRLSENYQLAGIKHLNRLEQVLAAREIQRAGADEGLMLDTSGALIEGGRSNLFAVRDGILLTPSLLKSGVRGIMREKIIAAAADLSQPVKVCTLFPSHIVSADELFLCNSVFGIWPVTSVGCVHKEIGPVSRQLQASFESSFHV</sequence>
<dbReference type="Proteomes" id="UP000765845">
    <property type="component" value="Unassembled WGS sequence"/>
</dbReference>
<evidence type="ECO:0000313" key="14">
    <source>
        <dbReference type="Proteomes" id="UP000765845"/>
    </source>
</evidence>
<protein>
    <recommendedName>
        <fullName evidence="8 10">Aminodeoxychorismate lyase</fullName>
        <ecNumber evidence="8 10">4.1.3.38</ecNumber>
    </recommendedName>
</protein>
<evidence type="ECO:0000256" key="2">
    <source>
        <dbReference type="ARBA" id="ARBA00009320"/>
    </source>
</evidence>
<proteinExistence type="inferred from homology"/>
<evidence type="ECO:0000256" key="5">
    <source>
        <dbReference type="ARBA" id="ARBA00022909"/>
    </source>
</evidence>
<dbReference type="PANTHER" id="PTHR42743">
    <property type="entry name" value="AMINO-ACID AMINOTRANSFERASE"/>
    <property type="match status" value="1"/>
</dbReference>
<evidence type="ECO:0000256" key="9">
    <source>
        <dbReference type="ARBA" id="ARBA00049529"/>
    </source>
</evidence>
<dbReference type="GO" id="GO:0008696">
    <property type="term" value="F:4-amino-4-deoxychorismate lyase activity"/>
    <property type="evidence" value="ECO:0007669"/>
    <property type="project" value="UniProtKB-EC"/>
</dbReference>
<dbReference type="InterPro" id="IPR036038">
    <property type="entry name" value="Aminotransferase-like"/>
</dbReference>
<dbReference type="InterPro" id="IPR017824">
    <property type="entry name" value="Aminodeoxychorismate_lyase_IV"/>
</dbReference>
<evidence type="ECO:0000256" key="12">
    <source>
        <dbReference type="RuleBase" id="RU004516"/>
    </source>
</evidence>
<comment type="pathway">
    <text evidence="7">Cofactor biosynthesis; tetrahydrofolate biosynthesis; 4-aminobenzoate from chorismate: step 2/2.</text>
</comment>
<evidence type="ECO:0000256" key="1">
    <source>
        <dbReference type="ARBA" id="ARBA00001933"/>
    </source>
</evidence>
<dbReference type="Pfam" id="PF01063">
    <property type="entry name" value="Aminotran_4"/>
    <property type="match status" value="1"/>
</dbReference>
<accession>A0ABX1GDT5</accession>
<dbReference type="InterPro" id="IPR001544">
    <property type="entry name" value="Aminotrans_IV"/>
</dbReference>
<evidence type="ECO:0000256" key="8">
    <source>
        <dbReference type="ARBA" id="ARBA00035676"/>
    </source>
</evidence>
<dbReference type="InterPro" id="IPR018300">
    <property type="entry name" value="Aminotrans_IV_CS"/>
</dbReference>
<dbReference type="InterPro" id="IPR043132">
    <property type="entry name" value="BCAT-like_C"/>
</dbReference>
<evidence type="ECO:0000256" key="6">
    <source>
        <dbReference type="ARBA" id="ARBA00023239"/>
    </source>
</evidence>
<keyword evidence="14" id="KW-1185">Reference proteome</keyword>
<evidence type="ECO:0000256" key="11">
    <source>
        <dbReference type="RuleBase" id="RU004106"/>
    </source>
</evidence>
<organism evidence="13 14">
    <name type="scientific">Spongiibacter thalassae</name>
    <dbReference type="NCBI Taxonomy" id="2721624"/>
    <lineage>
        <taxon>Bacteria</taxon>
        <taxon>Pseudomonadati</taxon>
        <taxon>Pseudomonadota</taxon>
        <taxon>Gammaproteobacteria</taxon>
        <taxon>Cellvibrionales</taxon>
        <taxon>Spongiibacteraceae</taxon>
        <taxon>Spongiibacter</taxon>
    </lineage>
</organism>
<dbReference type="Gene3D" id="3.20.10.10">
    <property type="entry name" value="D-amino Acid Aminotransferase, subunit A, domain 2"/>
    <property type="match status" value="1"/>
</dbReference>
<dbReference type="RefSeq" id="WP_168449831.1">
    <property type="nucleotide sequence ID" value="NZ_JAAWWK010000002.1"/>
</dbReference>
<dbReference type="Gene3D" id="3.30.470.10">
    <property type="match status" value="1"/>
</dbReference>
<keyword evidence="6 13" id="KW-0456">Lyase</keyword>
<keyword evidence="5" id="KW-0289">Folate biosynthesis</keyword>
<dbReference type="PROSITE" id="PS00770">
    <property type="entry name" value="AA_TRANSFER_CLASS_4"/>
    <property type="match status" value="1"/>
</dbReference>
<comment type="catalytic activity">
    <reaction evidence="9">
        <text>4-amino-4-deoxychorismate = 4-aminobenzoate + pyruvate + H(+)</text>
        <dbReference type="Rhea" id="RHEA:16201"/>
        <dbReference type="ChEBI" id="CHEBI:15361"/>
        <dbReference type="ChEBI" id="CHEBI:15378"/>
        <dbReference type="ChEBI" id="CHEBI:17836"/>
        <dbReference type="ChEBI" id="CHEBI:58406"/>
        <dbReference type="EC" id="4.1.3.38"/>
    </reaction>
</comment>
<reference evidence="13 14" key="1">
    <citation type="submission" date="2020-04" db="EMBL/GenBank/DDBJ databases">
        <authorList>
            <person name="Yoon J."/>
        </authorList>
    </citation>
    <scope>NUCLEOTIDE SEQUENCE [LARGE SCALE GENOMIC DNA]</scope>
    <source>
        <strain evidence="13 14">KMU-166</strain>
    </source>
</reference>
<evidence type="ECO:0000256" key="3">
    <source>
        <dbReference type="ARBA" id="ARBA00011738"/>
    </source>
</evidence>
<keyword evidence="4 12" id="KW-0663">Pyridoxal phosphate</keyword>
<dbReference type="InterPro" id="IPR043131">
    <property type="entry name" value="BCAT-like_N"/>
</dbReference>
<dbReference type="InterPro" id="IPR050571">
    <property type="entry name" value="Class-IV_PLP-Dep_Aminotrnsfr"/>
</dbReference>
<dbReference type="EMBL" id="JAAWWK010000002">
    <property type="protein sequence ID" value="NKI17323.1"/>
    <property type="molecule type" value="Genomic_DNA"/>
</dbReference>
<comment type="similarity">
    <text evidence="2 11">Belongs to the class-IV pyridoxal-phosphate-dependent aminotransferase family.</text>
</comment>
<dbReference type="PANTHER" id="PTHR42743:SF2">
    <property type="entry name" value="AMINODEOXYCHORISMATE LYASE"/>
    <property type="match status" value="1"/>
</dbReference>